<dbReference type="PROSITE" id="PS51841">
    <property type="entry name" value="LTD"/>
    <property type="match status" value="1"/>
</dbReference>
<dbReference type="EMBL" id="BAAAZA010000003">
    <property type="protein sequence ID" value="GAA3852777.1"/>
    <property type="molecule type" value="Genomic_DNA"/>
</dbReference>
<reference evidence="4" key="1">
    <citation type="journal article" date="2019" name="Int. J. Syst. Evol. Microbiol.">
        <title>The Global Catalogue of Microorganisms (GCM) 10K type strain sequencing project: providing services to taxonomists for standard genome sequencing and annotation.</title>
        <authorList>
            <consortium name="The Broad Institute Genomics Platform"/>
            <consortium name="The Broad Institute Genome Sequencing Center for Infectious Disease"/>
            <person name="Wu L."/>
            <person name="Ma J."/>
        </authorList>
    </citation>
    <scope>NUCLEOTIDE SEQUENCE [LARGE SCALE GENOMIC DNA]</scope>
    <source>
        <strain evidence="4">JCM 16578</strain>
    </source>
</reference>
<gene>
    <name evidence="3" type="ORF">GCM10022207_14470</name>
</gene>
<dbReference type="RefSeq" id="WP_345547002.1">
    <property type="nucleotide sequence ID" value="NZ_BAAAZA010000003.1"/>
</dbReference>
<accession>A0ABP7JRS3</accession>
<evidence type="ECO:0000313" key="3">
    <source>
        <dbReference type="EMBL" id="GAA3852777.1"/>
    </source>
</evidence>
<dbReference type="Proteomes" id="UP001501563">
    <property type="component" value="Unassembled WGS sequence"/>
</dbReference>
<feature type="domain" description="LTD" evidence="2">
    <location>
        <begin position="23"/>
        <end position="141"/>
    </location>
</feature>
<dbReference type="Gene3D" id="2.60.40.1260">
    <property type="entry name" value="Lamin Tail domain"/>
    <property type="match status" value="1"/>
</dbReference>
<evidence type="ECO:0000313" key="4">
    <source>
        <dbReference type="Proteomes" id="UP001501563"/>
    </source>
</evidence>
<dbReference type="InterPro" id="IPR036415">
    <property type="entry name" value="Lamin_tail_dom_sf"/>
</dbReference>
<feature type="signal peptide" evidence="1">
    <location>
        <begin position="1"/>
        <end position="28"/>
    </location>
</feature>
<comment type="caution">
    <text evidence="3">The sequence shown here is derived from an EMBL/GenBank/DDBJ whole genome shotgun (WGS) entry which is preliminary data.</text>
</comment>
<keyword evidence="4" id="KW-1185">Reference proteome</keyword>
<evidence type="ECO:0000259" key="2">
    <source>
        <dbReference type="PROSITE" id="PS51841"/>
    </source>
</evidence>
<name>A0ABP7JRS3_9ACTN</name>
<evidence type="ECO:0000256" key="1">
    <source>
        <dbReference type="SAM" id="SignalP"/>
    </source>
</evidence>
<protein>
    <submittedName>
        <fullName evidence="3">Lamin tail domain-containing protein</fullName>
    </submittedName>
</protein>
<dbReference type="SUPFAM" id="SSF74853">
    <property type="entry name" value="Lamin A/C globular tail domain"/>
    <property type="match status" value="1"/>
</dbReference>
<keyword evidence="1" id="KW-0732">Signal</keyword>
<sequence length="149" mass="16364">MTRIRTVLPALVAAGCATVLLMPSQAQAASSIQIYKIYYDSPGSDRGGNASLNAEYVELKNTSRSAIELRGYRVKDASGHWYTFPSYKIGAGKTVKVHTGKGTKSGGHVYQGRGWYVWNNDKDTATLYKGSSRIDSCSYNSTRVDYKMC</sequence>
<proteinExistence type="predicted"/>
<dbReference type="Pfam" id="PF00932">
    <property type="entry name" value="LTD"/>
    <property type="match status" value="1"/>
</dbReference>
<dbReference type="InterPro" id="IPR001322">
    <property type="entry name" value="Lamin_tail_dom"/>
</dbReference>
<organism evidence="3 4">
    <name type="scientific">Streptomyces lannensis</name>
    <dbReference type="NCBI Taxonomy" id="766498"/>
    <lineage>
        <taxon>Bacteria</taxon>
        <taxon>Bacillati</taxon>
        <taxon>Actinomycetota</taxon>
        <taxon>Actinomycetes</taxon>
        <taxon>Kitasatosporales</taxon>
        <taxon>Streptomycetaceae</taxon>
        <taxon>Streptomyces</taxon>
    </lineage>
</organism>
<dbReference type="PROSITE" id="PS51257">
    <property type="entry name" value="PROKAR_LIPOPROTEIN"/>
    <property type="match status" value="1"/>
</dbReference>
<feature type="chain" id="PRO_5046375541" evidence="1">
    <location>
        <begin position="29"/>
        <end position="149"/>
    </location>
</feature>